<sequence>MQLSKAYLAVLLSSTAVYALPSMRDPVGDDVEKGVNKIADGIGDTIGDITGGIGDIIKAIKGNKGPSKKEEEEKLRAALEERRRIAQGQLRHTEAEQAEAKKEFDAAALAADKSRAELAKIDELIAKVGIPEDDLQLLDPDHPEEPKVPEVPGEDKPEVPGVTLPYFVPGGSGP</sequence>
<evidence type="ECO:0000256" key="2">
    <source>
        <dbReference type="SAM" id="MobiDB-lite"/>
    </source>
</evidence>
<reference evidence="4 5" key="1">
    <citation type="journal article" date="2024" name="IMA Fungus">
        <title>IMA Genome - F19 : A genome assembly and annotation guide to empower mycologists, including annotated draft genome sequences of Ceratocystis pirilliformis, Diaporthe australafricana, Fusarium ophioides, Paecilomyces lecythidis, and Sporothrix stenoceras.</title>
        <authorList>
            <person name="Aylward J."/>
            <person name="Wilson A.M."/>
            <person name="Visagie C.M."/>
            <person name="Spraker J."/>
            <person name="Barnes I."/>
            <person name="Buitendag C."/>
            <person name="Ceriani C."/>
            <person name="Del Mar Angel L."/>
            <person name="du Plessis D."/>
            <person name="Fuchs T."/>
            <person name="Gasser K."/>
            <person name="Kramer D."/>
            <person name="Li W."/>
            <person name="Munsamy K."/>
            <person name="Piso A."/>
            <person name="Price J.L."/>
            <person name="Sonnekus B."/>
            <person name="Thomas C."/>
            <person name="van der Nest A."/>
            <person name="van Dijk A."/>
            <person name="van Heerden A."/>
            <person name="van Vuuren N."/>
            <person name="Yilmaz N."/>
            <person name="Duong T.A."/>
            <person name="van der Merwe N.A."/>
            <person name="Wingfield M.J."/>
            <person name="Wingfield B.D."/>
        </authorList>
    </citation>
    <scope>NUCLEOTIDE SEQUENCE [LARGE SCALE GENOMIC DNA]</scope>
    <source>
        <strain evidence="4 5">CMW 18300</strain>
    </source>
</reference>
<protein>
    <recommendedName>
        <fullName evidence="6">Cell wall protein</fullName>
    </recommendedName>
</protein>
<keyword evidence="5" id="KW-1185">Reference proteome</keyword>
<keyword evidence="3" id="KW-0732">Signal</keyword>
<accession>A0ABR3XBL9</accession>
<feature type="compositionally biased region" description="Basic and acidic residues" evidence="2">
    <location>
        <begin position="139"/>
        <end position="158"/>
    </location>
</feature>
<evidence type="ECO:0008006" key="6">
    <source>
        <dbReference type="Google" id="ProtNLM"/>
    </source>
</evidence>
<organism evidence="4 5">
    <name type="scientific">Diaporthe australafricana</name>
    <dbReference type="NCBI Taxonomy" id="127596"/>
    <lineage>
        <taxon>Eukaryota</taxon>
        <taxon>Fungi</taxon>
        <taxon>Dikarya</taxon>
        <taxon>Ascomycota</taxon>
        <taxon>Pezizomycotina</taxon>
        <taxon>Sordariomycetes</taxon>
        <taxon>Sordariomycetidae</taxon>
        <taxon>Diaporthales</taxon>
        <taxon>Diaporthaceae</taxon>
        <taxon>Diaporthe</taxon>
    </lineage>
</organism>
<feature type="signal peptide" evidence="3">
    <location>
        <begin position="1"/>
        <end position="19"/>
    </location>
</feature>
<proteinExistence type="predicted"/>
<dbReference type="Proteomes" id="UP001583177">
    <property type="component" value="Unassembled WGS sequence"/>
</dbReference>
<feature type="coiled-coil region" evidence="1">
    <location>
        <begin position="68"/>
        <end position="103"/>
    </location>
</feature>
<evidence type="ECO:0000313" key="5">
    <source>
        <dbReference type="Proteomes" id="UP001583177"/>
    </source>
</evidence>
<evidence type="ECO:0000313" key="4">
    <source>
        <dbReference type="EMBL" id="KAL1873019.1"/>
    </source>
</evidence>
<comment type="caution">
    <text evidence="4">The sequence shown here is derived from an EMBL/GenBank/DDBJ whole genome shotgun (WGS) entry which is preliminary data.</text>
</comment>
<dbReference type="EMBL" id="JAWRVE010000027">
    <property type="protein sequence ID" value="KAL1873019.1"/>
    <property type="molecule type" value="Genomic_DNA"/>
</dbReference>
<name>A0ABR3XBL9_9PEZI</name>
<gene>
    <name evidence="4" type="ORF">Daus18300_004160</name>
</gene>
<feature type="region of interest" description="Disordered" evidence="2">
    <location>
        <begin position="132"/>
        <end position="161"/>
    </location>
</feature>
<feature type="chain" id="PRO_5045602714" description="Cell wall protein" evidence="3">
    <location>
        <begin position="20"/>
        <end position="174"/>
    </location>
</feature>
<evidence type="ECO:0000256" key="3">
    <source>
        <dbReference type="SAM" id="SignalP"/>
    </source>
</evidence>
<keyword evidence="1" id="KW-0175">Coiled coil</keyword>
<evidence type="ECO:0000256" key="1">
    <source>
        <dbReference type="SAM" id="Coils"/>
    </source>
</evidence>